<protein>
    <submittedName>
        <fullName evidence="1">Uncharacterized protein</fullName>
    </submittedName>
</protein>
<evidence type="ECO:0000313" key="1">
    <source>
        <dbReference type="EMBL" id="RRT60121.1"/>
    </source>
</evidence>
<gene>
    <name evidence="1" type="ORF">B296_00017257</name>
</gene>
<name>A0A426Z835_ENSVE</name>
<organism evidence="1 2">
    <name type="scientific">Ensete ventricosum</name>
    <name type="common">Abyssinian banana</name>
    <name type="synonym">Musa ensete</name>
    <dbReference type="NCBI Taxonomy" id="4639"/>
    <lineage>
        <taxon>Eukaryota</taxon>
        <taxon>Viridiplantae</taxon>
        <taxon>Streptophyta</taxon>
        <taxon>Embryophyta</taxon>
        <taxon>Tracheophyta</taxon>
        <taxon>Spermatophyta</taxon>
        <taxon>Magnoliopsida</taxon>
        <taxon>Liliopsida</taxon>
        <taxon>Zingiberales</taxon>
        <taxon>Musaceae</taxon>
        <taxon>Ensete</taxon>
    </lineage>
</organism>
<feature type="non-terminal residue" evidence="1">
    <location>
        <position position="1"/>
    </location>
</feature>
<sequence length="49" mass="5764">FCFPINIDKYNNNTFPLVLFLKSLFVSVFIHYAPCTVRLPTEESRELPE</sequence>
<reference evidence="1 2" key="1">
    <citation type="journal article" date="2014" name="Agronomy (Basel)">
        <title>A Draft Genome Sequence for Ensete ventricosum, the Drought-Tolerant Tree Against Hunger.</title>
        <authorList>
            <person name="Harrison J."/>
            <person name="Moore K.A."/>
            <person name="Paszkiewicz K."/>
            <person name="Jones T."/>
            <person name="Grant M."/>
            <person name="Ambacheew D."/>
            <person name="Muzemil S."/>
            <person name="Studholme D.J."/>
        </authorList>
    </citation>
    <scope>NUCLEOTIDE SEQUENCE [LARGE SCALE GENOMIC DNA]</scope>
</reference>
<accession>A0A426Z835</accession>
<dbReference type="AlphaFoldDB" id="A0A426Z835"/>
<dbReference type="EMBL" id="AMZH03007921">
    <property type="protein sequence ID" value="RRT60121.1"/>
    <property type="molecule type" value="Genomic_DNA"/>
</dbReference>
<evidence type="ECO:0000313" key="2">
    <source>
        <dbReference type="Proteomes" id="UP000287651"/>
    </source>
</evidence>
<comment type="caution">
    <text evidence="1">The sequence shown here is derived from an EMBL/GenBank/DDBJ whole genome shotgun (WGS) entry which is preliminary data.</text>
</comment>
<dbReference type="Proteomes" id="UP000287651">
    <property type="component" value="Unassembled WGS sequence"/>
</dbReference>
<proteinExistence type="predicted"/>